<name>A0A6N7PXH1_9BACT</name>
<evidence type="ECO:0000313" key="2">
    <source>
        <dbReference type="Proteomes" id="UP000440224"/>
    </source>
</evidence>
<dbReference type="EMBL" id="WJIE01000010">
    <property type="protein sequence ID" value="MRG96217.1"/>
    <property type="molecule type" value="Genomic_DNA"/>
</dbReference>
<sequence length="73" mass="8088">MATFVAMLDTGGGLVTTSNTRAVFDIDYGFLGRLESRACRAEVESAEREVLGMEVTMYTRFLDLIEAEICMGR</sequence>
<protein>
    <submittedName>
        <fullName evidence="1">Uncharacterized protein</fullName>
    </submittedName>
</protein>
<comment type="caution">
    <text evidence="1">The sequence shown here is derived from an EMBL/GenBank/DDBJ whole genome shotgun (WGS) entry which is preliminary data.</text>
</comment>
<dbReference type="Proteomes" id="UP000440224">
    <property type="component" value="Unassembled WGS sequence"/>
</dbReference>
<dbReference type="AlphaFoldDB" id="A0A6N7PXH1"/>
<organism evidence="1 2">
    <name type="scientific">Polyangium spumosum</name>
    <dbReference type="NCBI Taxonomy" id="889282"/>
    <lineage>
        <taxon>Bacteria</taxon>
        <taxon>Pseudomonadati</taxon>
        <taxon>Myxococcota</taxon>
        <taxon>Polyangia</taxon>
        <taxon>Polyangiales</taxon>
        <taxon>Polyangiaceae</taxon>
        <taxon>Polyangium</taxon>
    </lineage>
</organism>
<accession>A0A6N7PXH1</accession>
<evidence type="ECO:0000313" key="1">
    <source>
        <dbReference type="EMBL" id="MRG96217.1"/>
    </source>
</evidence>
<proteinExistence type="predicted"/>
<keyword evidence="2" id="KW-1185">Reference proteome</keyword>
<gene>
    <name evidence="1" type="ORF">GF068_30480</name>
</gene>
<reference evidence="1 2" key="1">
    <citation type="submission" date="2019-10" db="EMBL/GenBank/DDBJ databases">
        <title>A soil myxobacterium in the family Polyangiaceae.</title>
        <authorList>
            <person name="Li Y."/>
            <person name="Wang J."/>
        </authorList>
    </citation>
    <scope>NUCLEOTIDE SEQUENCE [LARGE SCALE GENOMIC DNA]</scope>
    <source>
        <strain evidence="1 2">DSM 14734</strain>
    </source>
</reference>
<dbReference type="OrthoDB" id="9878717at2"/>